<dbReference type="AlphaFoldDB" id="A0A8J7MCF1"/>
<accession>A0A8J7MCF1</accession>
<organism evidence="1 2">
    <name type="scientific">Persicirhabdus sediminis</name>
    <dbReference type="NCBI Taxonomy" id="454144"/>
    <lineage>
        <taxon>Bacteria</taxon>
        <taxon>Pseudomonadati</taxon>
        <taxon>Verrucomicrobiota</taxon>
        <taxon>Verrucomicrobiia</taxon>
        <taxon>Verrucomicrobiales</taxon>
        <taxon>Verrucomicrobiaceae</taxon>
        <taxon>Persicirhabdus</taxon>
    </lineage>
</organism>
<sequence length="92" mass="10126">MPSKNEILDLYFMDNRHKLIDIAAFLDRLDRHDGDADFRHPAFLQALQAMLAPGDQSRAEAVLNALSDHSTEPIDKATIQGAVGACPPAEKQ</sequence>
<name>A0A8J7MCF1_9BACT</name>
<evidence type="ECO:0000313" key="1">
    <source>
        <dbReference type="EMBL" id="MBK1790018.1"/>
    </source>
</evidence>
<keyword evidence="2" id="KW-1185">Reference proteome</keyword>
<dbReference type="Proteomes" id="UP000624703">
    <property type="component" value="Unassembled WGS sequence"/>
</dbReference>
<protein>
    <submittedName>
        <fullName evidence="1">Uncharacterized protein</fullName>
    </submittedName>
</protein>
<gene>
    <name evidence="1" type="ORF">JIN82_02485</name>
</gene>
<dbReference type="EMBL" id="JAENIM010000012">
    <property type="protein sequence ID" value="MBK1790018.1"/>
    <property type="molecule type" value="Genomic_DNA"/>
</dbReference>
<comment type="caution">
    <text evidence="1">The sequence shown here is derived from an EMBL/GenBank/DDBJ whole genome shotgun (WGS) entry which is preliminary data.</text>
</comment>
<evidence type="ECO:0000313" key="2">
    <source>
        <dbReference type="Proteomes" id="UP000624703"/>
    </source>
</evidence>
<dbReference type="RefSeq" id="WP_200310060.1">
    <property type="nucleotide sequence ID" value="NZ_JAENIM010000012.1"/>
</dbReference>
<reference evidence="1" key="1">
    <citation type="submission" date="2021-01" db="EMBL/GenBank/DDBJ databases">
        <title>Modified the classification status of verrucomicrobia.</title>
        <authorList>
            <person name="Feng X."/>
        </authorList>
    </citation>
    <scope>NUCLEOTIDE SEQUENCE</scope>
    <source>
        <strain evidence="1">_KCTC 22039</strain>
    </source>
</reference>
<proteinExistence type="predicted"/>